<feature type="region of interest" description="Disordered" evidence="1">
    <location>
        <begin position="1"/>
        <end position="22"/>
    </location>
</feature>
<gene>
    <name evidence="2" type="ORF">S03H2_54756</name>
</gene>
<name>X1HID6_9ZZZZ</name>
<organism evidence="2">
    <name type="scientific">marine sediment metagenome</name>
    <dbReference type="NCBI Taxonomy" id="412755"/>
    <lineage>
        <taxon>unclassified sequences</taxon>
        <taxon>metagenomes</taxon>
        <taxon>ecological metagenomes</taxon>
    </lineage>
</organism>
<accession>X1HID6</accession>
<protein>
    <submittedName>
        <fullName evidence="2">Uncharacterized protein</fullName>
    </submittedName>
</protein>
<evidence type="ECO:0000256" key="1">
    <source>
        <dbReference type="SAM" id="MobiDB-lite"/>
    </source>
</evidence>
<dbReference type="EMBL" id="BARU01034929">
    <property type="protein sequence ID" value="GAH69247.1"/>
    <property type="molecule type" value="Genomic_DNA"/>
</dbReference>
<feature type="non-terminal residue" evidence="2">
    <location>
        <position position="43"/>
    </location>
</feature>
<sequence length="43" mass="4812">MSHEKSECAYNGCGKEPLKSSKGGYCIFHAKAEEKSEREFDEA</sequence>
<comment type="caution">
    <text evidence="2">The sequence shown here is derived from an EMBL/GenBank/DDBJ whole genome shotgun (WGS) entry which is preliminary data.</text>
</comment>
<evidence type="ECO:0000313" key="2">
    <source>
        <dbReference type="EMBL" id="GAH69247.1"/>
    </source>
</evidence>
<reference evidence="2" key="1">
    <citation type="journal article" date="2014" name="Front. Microbiol.">
        <title>High frequency of phylogenetically diverse reductive dehalogenase-homologous genes in deep subseafloor sedimentary metagenomes.</title>
        <authorList>
            <person name="Kawai M."/>
            <person name="Futagami T."/>
            <person name="Toyoda A."/>
            <person name="Takaki Y."/>
            <person name="Nishi S."/>
            <person name="Hori S."/>
            <person name="Arai W."/>
            <person name="Tsubouchi T."/>
            <person name="Morono Y."/>
            <person name="Uchiyama I."/>
            <person name="Ito T."/>
            <person name="Fujiyama A."/>
            <person name="Inagaki F."/>
            <person name="Takami H."/>
        </authorList>
    </citation>
    <scope>NUCLEOTIDE SEQUENCE</scope>
    <source>
        <strain evidence="2">Expedition CK06-06</strain>
    </source>
</reference>
<proteinExistence type="predicted"/>
<dbReference type="AlphaFoldDB" id="X1HID6"/>